<evidence type="ECO:0000313" key="4">
    <source>
        <dbReference type="EMBL" id="GFU25131.1"/>
    </source>
</evidence>
<dbReference type="SUPFAM" id="SSF50978">
    <property type="entry name" value="WD40 repeat-like"/>
    <property type="match status" value="2"/>
</dbReference>
<proteinExistence type="predicted"/>
<dbReference type="CDD" id="cd00200">
    <property type="entry name" value="WD40"/>
    <property type="match status" value="1"/>
</dbReference>
<feature type="repeat" description="WD" evidence="3">
    <location>
        <begin position="250"/>
        <end position="289"/>
    </location>
</feature>
<evidence type="ECO:0000256" key="3">
    <source>
        <dbReference type="PROSITE-ProRule" id="PRU00221"/>
    </source>
</evidence>
<gene>
    <name evidence="4" type="primary">WDR86_1</name>
    <name evidence="4" type="ORF">NPIL_394021</name>
</gene>
<evidence type="ECO:0000313" key="5">
    <source>
        <dbReference type="Proteomes" id="UP000887013"/>
    </source>
</evidence>
<dbReference type="InterPro" id="IPR019775">
    <property type="entry name" value="WD40_repeat_CS"/>
</dbReference>
<dbReference type="PROSITE" id="PS50082">
    <property type="entry name" value="WD_REPEATS_2"/>
    <property type="match status" value="5"/>
</dbReference>
<dbReference type="OrthoDB" id="674604at2759"/>
<name>A0A8X6UL07_NEPPI</name>
<accession>A0A8X6UL07</accession>
<dbReference type="Pfam" id="PF00400">
    <property type="entry name" value="WD40"/>
    <property type="match status" value="7"/>
</dbReference>
<dbReference type="InterPro" id="IPR020472">
    <property type="entry name" value="WD40_PAC1"/>
</dbReference>
<feature type="repeat" description="WD" evidence="3">
    <location>
        <begin position="208"/>
        <end position="249"/>
    </location>
</feature>
<dbReference type="PROSITE" id="PS00678">
    <property type="entry name" value="WD_REPEATS_1"/>
    <property type="match status" value="1"/>
</dbReference>
<feature type="repeat" description="WD" evidence="3">
    <location>
        <begin position="69"/>
        <end position="108"/>
    </location>
</feature>
<dbReference type="SMART" id="SM00320">
    <property type="entry name" value="WD40"/>
    <property type="match status" value="8"/>
</dbReference>
<dbReference type="PANTHER" id="PTHR44489">
    <property type="match status" value="1"/>
</dbReference>
<keyword evidence="1 3" id="KW-0853">WD repeat</keyword>
<dbReference type="InterPro" id="IPR036322">
    <property type="entry name" value="WD40_repeat_dom_sf"/>
</dbReference>
<evidence type="ECO:0000256" key="2">
    <source>
        <dbReference type="ARBA" id="ARBA00022737"/>
    </source>
</evidence>
<feature type="repeat" description="WD" evidence="3">
    <location>
        <begin position="25"/>
        <end position="57"/>
    </location>
</feature>
<comment type="caution">
    <text evidence="4">The sequence shown here is derived from an EMBL/GenBank/DDBJ whole genome shotgun (WGS) entry which is preliminary data.</text>
</comment>
<protein>
    <submittedName>
        <fullName evidence="4">WD repeat-containing protein 86</fullName>
    </submittedName>
</protein>
<dbReference type="AlphaFoldDB" id="A0A8X6UL07"/>
<dbReference type="PRINTS" id="PR00320">
    <property type="entry name" value="GPROTEINBRPT"/>
</dbReference>
<keyword evidence="2" id="KW-0677">Repeat</keyword>
<dbReference type="PROSITE" id="PS50294">
    <property type="entry name" value="WD_REPEATS_REGION"/>
    <property type="match status" value="3"/>
</dbReference>
<dbReference type="InterPro" id="IPR001680">
    <property type="entry name" value="WD40_rpt"/>
</dbReference>
<dbReference type="EMBL" id="BMAW01081561">
    <property type="protein sequence ID" value="GFU25131.1"/>
    <property type="molecule type" value="Genomic_DNA"/>
</dbReference>
<dbReference type="Proteomes" id="UP000887013">
    <property type="component" value="Unassembled WGS sequence"/>
</dbReference>
<dbReference type="PANTHER" id="PTHR44489:SF11">
    <property type="entry name" value="WD REPEAT DOMAIN 86"/>
    <property type="match status" value="1"/>
</dbReference>
<reference evidence="4" key="1">
    <citation type="submission" date="2020-08" db="EMBL/GenBank/DDBJ databases">
        <title>Multicomponent nature underlies the extraordinary mechanical properties of spider dragline silk.</title>
        <authorList>
            <person name="Kono N."/>
            <person name="Nakamura H."/>
            <person name="Mori M."/>
            <person name="Yoshida Y."/>
            <person name="Ohtoshi R."/>
            <person name="Malay A.D."/>
            <person name="Moran D.A.P."/>
            <person name="Tomita M."/>
            <person name="Numata K."/>
            <person name="Arakawa K."/>
        </authorList>
    </citation>
    <scope>NUCLEOTIDE SEQUENCE</scope>
</reference>
<evidence type="ECO:0000256" key="1">
    <source>
        <dbReference type="ARBA" id="ARBA00022574"/>
    </source>
</evidence>
<dbReference type="InterPro" id="IPR015943">
    <property type="entry name" value="WD40/YVTN_repeat-like_dom_sf"/>
</dbReference>
<sequence length="404" mass="44406">MGCQPTKDVGGPKKPKKQPHLLQEIKDHKGGINCMVLSEDGSLIVTGSDDKTVRMWSTLSDPTECLGVLEGHEGYITCCAVHEQCVLTGSSDATIRKWFIATAECMGIYTGHSSRISRLLCVGQLFFSTSSDHTVRAWLFDLKEISDDQGEACIKVFEGHTKGTYPLLHIPMDENAGLDLGAGVLVSGSADCTARSWSVDSGLCLKIFRGHTAPLNCLAYDDQKQVLYTAGGDGLIKSWNLMSGEAMKVLRGHEGPVFCLLIHKRMLYSGSSDKSARSWVLEFGECTRIYSGHRHTVSSLRHFDGMLYTGCGDTIARMYEAKSGTLKRTFKGHENAIVCVEVVPSKLFTGSYDGSIRVWTTAGVRDETVFGTELSEKDLREDEIEEDSEDVKKAVKSLDPYLTY</sequence>
<dbReference type="InterPro" id="IPR044715">
    <property type="entry name" value="WDR86-like"/>
</dbReference>
<dbReference type="Gene3D" id="2.130.10.10">
    <property type="entry name" value="YVTN repeat-like/Quinoprotein amine dehydrogenase"/>
    <property type="match status" value="2"/>
</dbReference>
<feature type="repeat" description="WD" evidence="3">
    <location>
        <begin position="330"/>
        <end position="359"/>
    </location>
</feature>
<keyword evidence="5" id="KW-1185">Reference proteome</keyword>
<organism evidence="4 5">
    <name type="scientific">Nephila pilipes</name>
    <name type="common">Giant wood spider</name>
    <name type="synonym">Nephila maculata</name>
    <dbReference type="NCBI Taxonomy" id="299642"/>
    <lineage>
        <taxon>Eukaryota</taxon>
        <taxon>Metazoa</taxon>
        <taxon>Ecdysozoa</taxon>
        <taxon>Arthropoda</taxon>
        <taxon>Chelicerata</taxon>
        <taxon>Arachnida</taxon>
        <taxon>Araneae</taxon>
        <taxon>Araneomorphae</taxon>
        <taxon>Entelegynae</taxon>
        <taxon>Araneoidea</taxon>
        <taxon>Nephilidae</taxon>
        <taxon>Nephila</taxon>
    </lineage>
</organism>